<reference evidence="2 3" key="1">
    <citation type="submission" date="2013-02" db="EMBL/GenBank/DDBJ databases">
        <title>A novel strain isolated from Lonar lake, Maharashtra, India.</title>
        <authorList>
            <person name="Singh A."/>
        </authorList>
    </citation>
    <scope>NUCLEOTIDE SEQUENCE [LARGE SCALE GENOMIC DNA]</scope>
    <source>
        <strain evidence="2 3">AK24</strain>
    </source>
</reference>
<organism evidence="2 3">
    <name type="scientific">Lunatimonas lonarensis</name>
    <dbReference type="NCBI Taxonomy" id="1232681"/>
    <lineage>
        <taxon>Bacteria</taxon>
        <taxon>Pseudomonadati</taxon>
        <taxon>Bacteroidota</taxon>
        <taxon>Cytophagia</taxon>
        <taxon>Cytophagales</taxon>
        <taxon>Cyclobacteriaceae</taxon>
    </lineage>
</organism>
<feature type="signal peptide" evidence="1">
    <location>
        <begin position="1"/>
        <end position="19"/>
    </location>
</feature>
<evidence type="ECO:0000313" key="2">
    <source>
        <dbReference type="EMBL" id="EON76522.1"/>
    </source>
</evidence>
<comment type="caution">
    <text evidence="2">The sequence shown here is derived from an EMBL/GenBank/DDBJ whole genome shotgun (WGS) entry which is preliminary data.</text>
</comment>
<protein>
    <recommendedName>
        <fullName evidence="4">Outer membrane protein beta-barrel domain-containing protein</fullName>
    </recommendedName>
</protein>
<keyword evidence="3" id="KW-1185">Reference proteome</keyword>
<dbReference type="EMBL" id="AQHR01000085">
    <property type="protein sequence ID" value="EON76522.1"/>
    <property type="molecule type" value="Genomic_DNA"/>
</dbReference>
<accession>R7ZR16</accession>
<evidence type="ECO:0000256" key="1">
    <source>
        <dbReference type="SAM" id="SignalP"/>
    </source>
</evidence>
<dbReference type="RefSeq" id="WP_010855106.1">
    <property type="nucleotide sequence ID" value="NZ_AQHR01000085.1"/>
</dbReference>
<evidence type="ECO:0000313" key="3">
    <source>
        <dbReference type="Proteomes" id="UP000013909"/>
    </source>
</evidence>
<gene>
    <name evidence="2" type="ORF">ADIS_2972</name>
</gene>
<sequence length="183" mass="20636">MNRYLLIACLICLPFWLHAQHQSVDSPHRAVYFEIGGSGLIYTFNYDVRFDPTRLDSWGIKVGAGGYWINDRGFFSVPLEVNRLFGNGPHYFEMGAGITFLAFRSNRYLWTCDESGCTSSLQHDRTEIVLPINGSPNAMGTLNFGYRRIPIGGGMSWKINLTPLYNQNGFWPLFAGAGIGYVF</sequence>
<dbReference type="OrthoDB" id="966005at2"/>
<dbReference type="AlphaFoldDB" id="R7ZR16"/>
<keyword evidence="1" id="KW-0732">Signal</keyword>
<evidence type="ECO:0008006" key="4">
    <source>
        <dbReference type="Google" id="ProtNLM"/>
    </source>
</evidence>
<dbReference type="Proteomes" id="UP000013909">
    <property type="component" value="Unassembled WGS sequence"/>
</dbReference>
<feature type="chain" id="PRO_5004461851" description="Outer membrane protein beta-barrel domain-containing protein" evidence="1">
    <location>
        <begin position="20"/>
        <end position="183"/>
    </location>
</feature>
<name>R7ZR16_9BACT</name>
<proteinExistence type="predicted"/>